<dbReference type="InterPro" id="IPR011641">
    <property type="entry name" value="Tyr-kin_ephrin_A/B_rcpt-like"/>
</dbReference>
<feature type="transmembrane region" description="Helical" evidence="1">
    <location>
        <begin position="320"/>
        <end position="339"/>
    </location>
</feature>
<dbReference type="Gene3D" id="2.10.50.10">
    <property type="entry name" value="Tumor Necrosis Factor Receptor, subunit A, domain 2"/>
    <property type="match status" value="1"/>
</dbReference>
<dbReference type="Proteomes" id="UP001165060">
    <property type="component" value="Unassembled WGS sequence"/>
</dbReference>
<accession>A0ABQ6N2M0</accession>
<dbReference type="InterPro" id="IPR009030">
    <property type="entry name" value="Growth_fac_rcpt_cys_sf"/>
</dbReference>
<evidence type="ECO:0000259" key="2">
    <source>
        <dbReference type="Pfam" id="PF07699"/>
    </source>
</evidence>
<feature type="non-terminal residue" evidence="3">
    <location>
        <position position="1"/>
    </location>
</feature>
<evidence type="ECO:0000313" key="4">
    <source>
        <dbReference type="Proteomes" id="UP001165060"/>
    </source>
</evidence>
<evidence type="ECO:0000313" key="3">
    <source>
        <dbReference type="EMBL" id="GMI39070.1"/>
    </source>
</evidence>
<keyword evidence="1" id="KW-0472">Membrane</keyword>
<proteinExistence type="predicted"/>
<keyword evidence="4" id="KW-1185">Reference proteome</keyword>
<dbReference type="PANTHER" id="PTHR46967:SF2">
    <property type="entry name" value="SUSHI, VON WILLEBRAND FACTOR TYPE A, EGF AND PENTRAXIN DOMAIN-CONTAINING PROTEIN 1-LIKE"/>
    <property type="match status" value="1"/>
</dbReference>
<feature type="transmembrane region" description="Helical" evidence="1">
    <location>
        <begin position="346"/>
        <end position="366"/>
    </location>
</feature>
<organism evidence="3 4">
    <name type="scientific">Tetraparma gracilis</name>
    <dbReference type="NCBI Taxonomy" id="2962635"/>
    <lineage>
        <taxon>Eukaryota</taxon>
        <taxon>Sar</taxon>
        <taxon>Stramenopiles</taxon>
        <taxon>Ochrophyta</taxon>
        <taxon>Bolidophyceae</taxon>
        <taxon>Parmales</taxon>
        <taxon>Triparmaceae</taxon>
        <taxon>Tetraparma</taxon>
    </lineage>
</organism>
<dbReference type="SMART" id="SM01411">
    <property type="entry name" value="Ephrin_rec_like"/>
    <property type="match status" value="3"/>
</dbReference>
<evidence type="ECO:0000256" key="1">
    <source>
        <dbReference type="SAM" id="Phobius"/>
    </source>
</evidence>
<gene>
    <name evidence="3" type="ORF">TeGR_g1625</name>
</gene>
<name>A0ABQ6N2M0_9STRA</name>
<protein>
    <recommendedName>
        <fullName evidence="2">Tyrosine-protein kinase ephrin type A/B receptor-like domain-containing protein</fullName>
    </recommendedName>
</protein>
<feature type="domain" description="Tyrosine-protein kinase ephrin type A/B receptor-like" evidence="2">
    <location>
        <begin position="125"/>
        <end position="163"/>
    </location>
</feature>
<dbReference type="Pfam" id="PF07699">
    <property type="entry name" value="Ephrin_rec_like"/>
    <property type="match status" value="1"/>
</dbReference>
<sequence length="458" mass="47675">YLSDAASKPALHTSESSCELCPAGSMNEHDETNAENHDKPADCAFCTTGRYSATDGSSSCTACTTGKSGVGATACTACPPGYECSGSNVDPCPAGKYSNSDLACMSCDEGHRCPGGMDHQVCLPGTVQPATGQSTCVACAAGSYQADQGKLTCTPCPAGHFCPEASSAFIPCGSVSLYCPTNSSSVKAAASGTYTTPVDADPTARTGEAVCEAGFACVGGIKTSCDDGFSNPGSSKCEFCGPGKYTHEAEDSTKSCAGCQAGKYSETGSNSIEGCLTCGIGEYSSTASGFCSTVKAGEEVFNLNPFTLIGVGCYNSGWNLNWMLLSTTVLPLVLCGALVAKKKKDAAIAVTFLVLPTVTTTIFKIFPCDELDGGKTYLHADYSLSCATGGHKTWVVYGAAMVLVWPIGVLGMYATLLYKNRAKIKQEEEEREKDEALMQSAFLWEPYKPSFWCSPRAS</sequence>
<dbReference type="PANTHER" id="PTHR46967">
    <property type="entry name" value="INSULIN-LIKE GROWTH FACTOR BINDING PROTEIN,N-TERMINAL"/>
    <property type="match status" value="1"/>
</dbReference>
<dbReference type="EMBL" id="BRYB01002066">
    <property type="protein sequence ID" value="GMI39070.1"/>
    <property type="molecule type" value="Genomic_DNA"/>
</dbReference>
<comment type="caution">
    <text evidence="3">The sequence shown here is derived from an EMBL/GenBank/DDBJ whole genome shotgun (WGS) entry which is preliminary data.</text>
</comment>
<feature type="transmembrane region" description="Helical" evidence="1">
    <location>
        <begin position="394"/>
        <end position="418"/>
    </location>
</feature>
<keyword evidence="1" id="KW-0812">Transmembrane</keyword>
<dbReference type="SUPFAM" id="SSF57184">
    <property type="entry name" value="Growth factor receptor domain"/>
    <property type="match status" value="1"/>
</dbReference>
<keyword evidence="1" id="KW-1133">Transmembrane helix</keyword>
<reference evidence="3 4" key="1">
    <citation type="journal article" date="2023" name="Commun. Biol.">
        <title>Genome analysis of Parmales, the sister group of diatoms, reveals the evolutionary specialization of diatoms from phago-mixotrophs to photoautotrophs.</title>
        <authorList>
            <person name="Ban H."/>
            <person name="Sato S."/>
            <person name="Yoshikawa S."/>
            <person name="Yamada K."/>
            <person name="Nakamura Y."/>
            <person name="Ichinomiya M."/>
            <person name="Sato N."/>
            <person name="Blanc-Mathieu R."/>
            <person name="Endo H."/>
            <person name="Kuwata A."/>
            <person name="Ogata H."/>
        </authorList>
    </citation>
    <scope>NUCLEOTIDE SEQUENCE [LARGE SCALE GENOMIC DNA]</scope>
</reference>